<evidence type="ECO:0000259" key="3">
    <source>
        <dbReference type="Pfam" id="PF17761"/>
    </source>
</evidence>
<dbReference type="EMBL" id="JAMPKM010000040">
    <property type="protein sequence ID" value="MEP0820695.1"/>
    <property type="molecule type" value="Genomic_DNA"/>
</dbReference>
<evidence type="ECO:0000256" key="1">
    <source>
        <dbReference type="SAM" id="Coils"/>
    </source>
</evidence>
<dbReference type="RefSeq" id="WP_190442323.1">
    <property type="nucleotide sequence ID" value="NZ_JAMPKM010000040.1"/>
</dbReference>
<evidence type="ECO:0000313" key="4">
    <source>
        <dbReference type="EMBL" id="MEP0820695.1"/>
    </source>
</evidence>
<dbReference type="Pfam" id="PF06250">
    <property type="entry name" value="YhcG_C"/>
    <property type="match status" value="1"/>
</dbReference>
<dbReference type="PANTHER" id="PTHR30547:SF0">
    <property type="entry name" value="BLR8175 PROTEIN"/>
    <property type="match status" value="1"/>
</dbReference>
<comment type="caution">
    <text evidence="4">The sequence shown here is derived from an EMBL/GenBank/DDBJ whole genome shotgun (WGS) entry which is preliminary data.</text>
</comment>
<accession>A0ABV0JG26</accession>
<dbReference type="Proteomes" id="UP001464891">
    <property type="component" value="Unassembled WGS sequence"/>
</dbReference>
<dbReference type="Pfam" id="PF17761">
    <property type="entry name" value="DUF1016_N"/>
    <property type="match status" value="1"/>
</dbReference>
<feature type="domain" description="YhcG N-terminal" evidence="3">
    <location>
        <begin position="16"/>
        <end position="151"/>
    </location>
</feature>
<dbReference type="InterPro" id="IPR011856">
    <property type="entry name" value="tRNA_endonuc-like_dom_sf"/>
</dbReference>
<reference evidence="4 5" key="1">
    <citation type="submission" date="2022-04" db="EMBL/GenBank/DDBJ databases">
        <title>Positive selection, recombination, and allopatry shape intraspecific diversity of widespread and dominant cyanobacteria.</title>
        <authorList>
            <person name="Wei J."/>
            <person name="Shu W."/>
            <person name="Hu C."/>
        </authorList>
    </citation>
    <scope>NUCLEOTIDE SEQUENCE [LARGE SCALE GENOMIC DNA]</scope>
    <source>
        <strain evidence="4 5">GB2-A4</strain>
    </source>
</reference>
<dbReference type="Gene3D" id="3.40.1350.10">
    <property type="match status" value="1"/>
</dbReference>
<proteinExistence type="predicted"/>
<dbReference type="InterPro" id="IPR009362">
    <property type="entry name" value="YhcG_C"/>
</dbReference>
<feature type="domain" description="YhcG PDDEXK nuclease" evidence="2">
    <location>
        <begin position="172"/>
        <end position="326"/>
    </location>
</feature>
<organism evidence="4 5">
    <name type="scientific">Trichocoleus desertorum GB2-A4</name>
    <dbReference type="NCBI Taxonomy" id="2933944"/>
    <lineage>
        <taxon>Bacteria</taxon>
        <taxon>Bacillati</taxon>
        <taxon>Cyanobacteriota</taxon>
        <taxon>Cyanophyceae</taxon>
        <taxon>Leptolyngbyales</taxon>
        <taxon>Trichocoleusaceae</taxon>
        <taxon>Trichocoleus</taxon>
    </lineage>
</organism>
<evidence type="ECO:0000259" key="2">
    <source>
        <dbReference type="Pfam" id="PF06250"/>
    </source>
</evidence>
<sequence>MNSLSSNDYEKFLRNLKERIRNAQVRAALAVNKELVLLYWQVGKDILSRQQQAGWGAKIITQLAADLKRELPDIKGFSRSNLLYMRAFAQAFPDESIVQDVLGQITWYHNISLLEKLKDAEERVWYAKQTVVHGWSRNVLVHQIESGLYRRMGGAITNFDRALPQPQSDLAQQLIKDPYHFDFLSLSQDVQERELETALVEHIRDFLLELGVGFSFVGSQYRIEVDGDDYYIDLLFYHLKLRCFVVIDLKVKEFQPEFSGKMSFYISAVDDLLRHRDDNPTIGIILCKGKKKTAAEYALRDVNKPIGVSTYQLRNSLPESLRGSLPTPEQLEMELESILQGIEASPSEDSD</sequence>
<feature type="coiled-coil region" evidence="1">
    <location>
        <begin position="6"/>
        <end position="33"/>
    </location>
</feature>
<dbReference type="InterPro" id="IPR053148">
    <property type="entry name" value="PD-DEXK-like_domain"/>
</dbReference>
<keyword evidence="1" id="KW-0175">Coiled coil</keyword>
<evidence type="ECO:0000313" key="5">
    <source>
        <dbReference type="Proteomes" id="UP001464891"/>
    </source>
</evidence>
<protein>
    <submittedName>
        <fullName evidence="4">PDDEXK nuclease domain-containing protein</fullName>
    </submittedName>
</protein>
<dbReference type="InterPro" id="IPR041527">
    <property type="entry name" value="YhcG_N"/>
</dbReference>
<name>A0ABV0JG26_9CYAN</name>
<gene>
    <name evidence="4" type="ORF">NC998_26760</name>
</gene>
<keyword evidence="5" id="KW-1185">Reference proteome</keyword>
<dbReference type="PANTHER" id="PTHR30547">
    <property type="entry name" value="UNCHARACTERIZED PROTEIN YHCG-RELATED"/>
    <property type="match status" value="1"/>
</dbReference>